<dbReference type="AlphaFoldDB" id="A0A415BQM6"/>
<accession>A0A415BQM6</accession>
<evidence type="ECO:0000313" key="1">
    <source>
        <dbReference type="EMBL" id="RHI89914.1"/>
    </source>
</evidence>
<reference evidence="1 2" key="1">
    <citation type="submission" date="2018-08" db="EMBL/GenBank/DDBJ databases">
        <title>A genome reference for cultivated species of the human gut microbiota.</title>
        <authorList>
            <person name="Zou Y."/>
            <person name="Xue W."/>
            <person name="Luo G."/>
        </authorList>
    </citation>
    <scope>NUCLEOTIDE SEQUENCE [LARGE SCALE GENOMIC DNA]</scope>
    <source>
        <strain evidence="1 2">AM13-21</strain>
    </source>
</reference>
<dbReference type="RefSeq" id="WP_117830088.1">
    <property type="nucleotide sequence ID" value="NZ_JADNKE010000013.1"/>
</dbReference>
<comment type="caution">
    <text evidence="1">The sequence shown here is derived from an EMBL/GenBank/DDBJ whole genome shotgun (WGS) entry which is preliminary data.</text>
</comment>
<dbReference type="Proteomes" id="UP000285777">
    <property type="component" value="Unassembled WGS sequence"/>
</dbReference>
<dbReference type="Gene3D" id="3.40.1350.10">
    <property type="match status" value="1"/>
</dbReference>
<gene>
    <name evidence="1" type="ORF">DW150_12400</name>
</gene>
<protein>
    <submittedName>
        <fullName evidence="1">VRR-NUC domain-containing protein</fullName>
    </submittedName>
</protein>
<sequence length="154" mass="17959">MSKSPEHDLQTRCVIWFHYRFPHLKPLFFSVPNGGYRNKAEAARLKAEGANAGVSDLILQLPAGKWSSLNIEMKAGSSQREEQKVYQTCVQVSGGRYELCRSYEQFVDLVTEYISQVDGRVLERLRQIHLEREEEEKQKIRKQYQKRISKTLKP</sequence>
<dbReference type="EMBL" id="QRLF01000020">
    <property type="protein sequence ID" value="RHI89914.1"/>
    <property type="molecule type" value="Genomic_DNA"/>
</dbReference>
<evidence type="ECO:0000313" key="2">
    <source>
        <dbReference type="Proteomes" id="UP000285777"/>
    </source>
</evidence>
<proteinExistence type="predicted"/>
<organism evidence="1 2">
    <name type="scientific">Phocaeicola vulgatus</name>
    <name type="common">Bacteroides vulgatus</name>
    <dbReference type="NCBI Taxonomy" id="821"/>
    <lineage>
        <taxon>Bacteria</taxon>
        <taxon>Pseudomonadati</taxon>
        <taxon>Bacteroidota</taxon>
        <taxon>Bacteroidia</taxon>
        <taxon>Bacteroidales</taxon>
        <taxon>Bacteroidaceae</taxon>
        <taxon>Phocaeicola</taxon>
    </lineage>
</organism>
<dbReference type="InterPro" id="IPR011856">
    <property type="entry name" value="tRNA_endonuc-like_dom_sf"/>
</dbReference>
<name>A0A415BQM6_PHOVU</name>
<dbReference type="GO" id="GO:0003676">
    <property type="term" value="F:nucleic acid binding"/>
    <property type="evidence" value="ECO:0007669"/>
    <property type="project" value="InterPro"/>
</dbReference>